<dbReference type="InterPro" id="IPR003961">
    <property type="entry name" value="FN3_dom"/>
</dbReference>
<dbReference type="GO" id="GO:0005614">
    <property type="term" value="C:interstitial matrix"/>
    <property type="evidence" value="ECO:0007669"/>
    <property type="project" value="UniProtKB-ARBA"/>
</dbReference>
<feature type="domain" description="Fibronectin type-III" evidence="19">
    <location>
        <begin position="632"/>
        <end position="723"/>
    </location>
</feature>
<feature type="domain" description="Fibronectin type-III" evidence="19">
    <location>
        <begin position="1570"/>
        <end position="1659"/>
    </location>
</feature>
<dbReference type="InterPro" id="IPR013783">
    <property type="entry name" value="Ig-like_fold"/>
</dbReference>
<feature type="domain" description="Fibronectin type-III" evidence="19">
    <location>
        <begin position="2326"/>
        <end position="2415"/>
    </location>
</feature>
<evidence type="ECO:0000256" key="16">
    <source>
        <dbReference type="SAM" id="MobiDB-lite"/>
    </source>
</evidence>
<feature type="region of interest" description="Disordered" evidence="16">
    <location>
        <begin position="1079"/>
        <end position="1100"/>
    </location>
</feature>
<accession>A0A672NTW5</accession>
<comment type="subcellular location">
    <subcellularLocation>
        <location evidence="1">Secreted</location>
        <location evidence="1">Extracellular space</location>
        <location evidence="1">Extracellular matrix</location>
    </subcellularLocation>
</comment>
<dbReference type="PRINTS" id="PR00453">
    <property type="entry name" value="VWFADOMAIN"/>
</dbReference>
<evidence type="ECO:0000256" key="15">
    <source>
        <dbReference type="ARBA" id="ARBA00067989"/>
    </source>
</evidence>
<feature type="signal peptide" evidence="17">
    <location>
        <begin position="1"/>
        <end position="22"/>
    </location>
</feature>
<feature type="domain" description="Fibronectin type-III" evidence="19">
    <location>
        <begin position="996"/>
        <end position="1085"/>
    </location>
</feature>
<feature type="domain" description="Fibronectin type-III" evidence="19">
    <location>
        <begin position="334"/>
        <end position="423"/>
    </location>
</feature>
<evidence type="ECO:0000256" key="2">
    <source>
        <dbReference type="ARBA" id="ARBA00022525"/>
    </source>
</evidence>
<evidence type="ECO:0000256" key="8">
    <source>
        <dbReference type="ARBA" id="ARBA00023119"/>
    </source>
</evidence>
<keyword evidence="5" id="KW-0677">Repeat</keyword>
<feature type="region of interest" description="Disordered" evidence="16">
    <location>
        <begin position="2132"/>
        <end position="2151"/>
    </location>
</feature>
<dbReference type="GO" id="GO:0005581">
    <property type="term" value="C:collagen trimer"/>
    <property type="evidence" value="ECO:0007669"/>
    <property type="project" value="UniProtKB-KW"/>
</dbReference>
<dbReference type="FunFam" id="2.60.40.10:FF:000554">
    <property type="entry name" value="collagen alpha-1(XII) chain isoform X1"/>
    <property type="match status" value="1"/>
</dbReference>
<feature type="domain" description="Fibronectin type-III" evidence="19">
    <location>
        <begin position="2569"/>
        <end position="2657"/>
    </location>
</feature>
<dbReference type="GO" id="GO:0009888">
    <property type="term" value="P:tissue development"/>
    <property type="evidence" value="ECO:0007669"/>
    <property type="project" value="UniProtKB-ARBA"/>
</dbReference>
<dbReference type="CDD" id="cd01482">
    <property type="entry name" value="vWA_collagen_alphaI-XII-like"/>
    <property type="match status" value="4"/>
</dbReference>
<feature type="region of interest" description="Disordered" evidence="16">
    <location>
        <begin position="2732"/>
        <end position="2763"/>
    </location>
</feature>
<dbReference type="FunFam" id="2.60.40.10:FF:000234">
    <property type="entry name" value="Collagen, type XII, alpha 1"/>
    <property type="match status" value="6"/>
</dbReference>
<evidence type="ECO:0000256" key="4">
    <source>
        <dbReference type="ARBA" id="ARBA00022729"/>
    </source>
</evidence>
<dbReference type="InParanoid" id="A0A672NTW5"/>
<dbReference type="PANTHER" id="PTHR46708:SF2">
    <property type="entry name" value="FIBRONECTIN TYPE-III DOMAIN-CONTAINING PROTEIN"/>
    <property type="match status" value="1"/>
</dbReference>
<evidence type="ECO:0000313" key="20">
    <source>
        <dbReference type="Ensembl" id="ENSSGRP00000054686.1"/>
    </source>
</evidence>
<feature type="domain" description="Fibronectin type-III" evidence="19">
    <location>
        <begin position="1750"/>
        <end position="1840"/>
    </location>
</feature>
<evidence type="ECO:0000256" key="6">
    <source>
        <dbReference type="ARBA" id="ARBA00022889"/>
    </source>
</evidence>
<dbReference type="FunFam" id="2.60.40.10:FF:000121">
    <property type="entry name" value="Collagen type XII alpha 1 chain"/>
    <property type="match status" value="9"/>
</dbReference>
<reference evidence="20" key="1">
    <citation type="submission" date="2025-08" db="UniProtKB">
        <authorList>
            <consortium name="Ensembl"/>
        </authorList>
    </citation>
    <scope>IDENTIFICATION</scope>
</reference>
<name>A0A672NTW5_SINGR</name>
<dbReference type="Pfam" id="PF00041">
    <property type="entry name" value="fn3"/>
    <property type="match status" value="20"/>
</dbReference>
<dbReference type="InterPro" id="IPR036465">
    <property type="entry name" value="vWFA_dom_sf"/>
</dbReference>
<dbReference type="SMART" id="SM00060">
    <property type="entry name" value="FN3"/>
    <property type="match status" value="22"/>
</dbReference>
<feature type="domain" description="VWFA" evidence="18">
    <location>
        <begin position="2776"/>
        <end position="2949"/>
    </location>
</feature>
<keyword evidence="11" id="KW-0379">Hydroxylation</keyword>
<dbReference type="FunFam" id="2.60.40.10:FF:000018">
    <property type="entry name" value="collagen alpha-1(XII) chain isoform X1"/>
    <property type="match status" value="2"/>
</dbReference>
<feature type="domain" description="Fibronectin type-III" evidence="19">
    <location>
        <begin position="2020"/>
        <end position="2115"/>
    </location>
</feature>
<evidence type="ECO:0000256" key="5">
    <source>
        <dbReference type="ARBA" id="ARBA00022737"/>
    </source>
</evidence>
<dbReference type="SMART" id="SM00327">
    <property type="entry name" value="VWA"/>
    <property type="match status" value="4"/>
</dbReference>
<feature type="domain" description="Fibronectin type-III" evidence="19">
    <location>
        <begin position="906"/>
        <end position="995"/>
    </location>
</feature>
<feature type="domain" description="Fibronectin type-III" evidence="19">
    <location>
        <begin position="1087"/>
        <end position="1177"/>
    </location>
</feature>
<keyword evidence="2" id="KW-0964">Secreted</keyword>
<feature type="domain" description="VWFA" evidence="18">
    <location>
        <begin position="1199"/>
        <end position="1371"/>
    </location>
</feature>
<feature type="compositionally biased region" description="Pro residues" evidence="16">
    <location>
        <begin position="2748"/>
        <end position="2763"/>
    </location>
</feature>
<feature type="domain" description="Fibronectin type-III" evidence="19">
    <location>
        <begin position="815"/>
        <end position="904"/>
    </location>
</feature>
<dbReference type="Gene3D" id="1.20.5.320">
    <property type="entry name" value="6-Phosphogluconate Dehydrogenase, domain 3"/>
    <property type="match status" value="1"/>
</dbReference>
<feature type="domain" description="Fibronectin type-III" evidence="19">
    <location>
        <begin position="1660"/>
        <end position="1749"/>
    </location>
</feature>
<feature type="domain" description="Fibronectin type-III" evidence="19">
    <location>
        <begin position="2416"/>
        <end position="2506"/>
    </location>
</feature>
<dbReference type="SUPFAM" id="SSF53300">
    <property type="entry name" value="vWA-like"/>
    <property type="match status" value="4"/>
</dbReference>
<dbReference type="Ensembl" id="ENSSGRT00000058416.1">
    <property type="protein sequence ID" value="ENSSGRP00000054686.1"/>
    <property type="gene ID" value="ENSSGRG00000028627.1"/>
</dbReference>
<dbReference type="GO" id="GO:0007155">
    <property type="term" value="P:cell adhesion"/>
    <property type="evidence" value="ECO:0007669"/>
    <property type="project" value="UniProtKB-KW"/>
</dbReference>
<feature type="domain" description="Fibronectin type-III" evidence="19">
    <location>
        <begin position="1388"/>
        <end position="1477"/>
    </location>
</feature>
<feature type="domain" description="Fibronectin type-III" evidence="19">
    <location>
        <begin position="26"/>
        <end position="116"/>
    </location>
</feature>
<dbReference type="InterPro" id="IPR036116">
    <property type="entry name" value="FN3_sf"/>
</dbReference>
<dbReference type="InterPro" id="IPR008160">
    <property type="entry name" value="Collagen"/>
</dbReference>
<dbReference type="CDD" id="cd00063">
    <property type="entry name" value="FN3"/>
    <property type="match status" value="20"/>
</dbReference>
<evidence type="ECO:0000256" key="3">
    <source>
        <dbReference type="ARBA" id="ARBA00022530"/>
    </source>
</evidence>
<dbReference type="OMA" id="GMRVSNP"/>
<dbReference type="InterPro" id="IPR002035">
    <property type="entry name" value="VWF_A"/>
</dbReference>
<dbReference type="Pfam" id="PF00092">
    <property type="entry name" value="VWA"/>
    <property type="match status" value="4"/>
</dbReference>
<evidence type="ECO:0000256" key="14">
    <source>
        <dbReference type="ARBA" id="ARBA00064391"/>
    </source>
</evidence>
<feature type="domain" description="Fibronectin type-III" evidence="19">
    <location>
        <begin position="2145"/>
        <end position="2234"/>
    </location>
</feature>
<feature type="domain" description="Fibronectin type-III" evidence="19">
    <location>
        <begin position="2236"/>
        <end position="2324"/>
    </location>
</feature>
<protein>
    <recommendedName>
        <fullName evidence="15">Collagen alpha-1(XII) chain</fullName>
    </recommendedName>
</protein>
<reference evidence="20" key="2">
    <citation type="submission" date="2025-09" db="UniProtKB">
        <authorList>
            <consortium name="Ensembl"/>
        </authorList>
    </citation>
    <scope>IDENTIFICATION</scope>
</reference>
<dbReference type="FunFam" id="2.60.40.10:FF:000480">
    <property type="entry name" value="Collagen, type XII, alpha 1"/>
    <property type="match status" value="1"/>
</dbReference>
<dbReference type="Pfam" id="PF01391">
    <property type="entry name" value="Collagen"/>
    <property type="match status" value="1"/>
</dbReference>
<keyword evidence="7" id="KW-0654">Proteoglycan</keyword>
<feature type="domain" description="VWFA" evidence="18">
    <location>
        <begin position="138"/>
        <end position="314"/>
    </location>
</feature>
<dbReference type="PANTHER" id="PTHR46708">
    <property type="entry name" value="TENASCIN"/>
    <property type="match status" value="1"/>
</dbReference>
<keyword evidence="8" id="KW-0176">Collagen</keyword>
<evidence type="ECO:0000256" key="13">
    <source>
        <dbReference type="ARBA" id="ARBA00053577"/>
    </source>
</evidence>
<feature type="domain" description="VWFA" evidence="18">
    <location>
        <begin position="438"/>
        <end position="614"/>
    </location>
</feature>
<sequence length="3510" mass="382702">MSVTRLAAAALLTLSVLTSVRAQVTPPSDLRFKILNENTVQMIWKQPLSRIEGLRIVVTSDTEEPVKEFTLPPSATKTSIRDLTPDVDYVVTITSYSGSEESIPISGQITIQSSGFEGGTRKPQVSDAVKCLPSAIADLVFLVDGSWSVGRENFKFIRSFIAAMASAFDLGEDKTRVGVVQYSTDTRTEFNLNQYFKKAELLKAINSLPYKGGNTMTGEALDYLLKNMFTETTGARKGFPRVAVVITDGKSQDPVEGYAKRLKNAGVEIFTLGIKEADEEELKQMSSTPYRTHVYTVPNFDMIKAVEKSLITQVCTSVDDQLNSLASGEEVIEPASNLQVTEVASKSMRVTWDASIGEVTGYKVKMVPMLAGSKRQELYVGPTQTSVNVRDLSPDTEYEISLFALKGLTPSEAVMAMEKTQPLKVSLECSLGVDVQADVVLLVDGSYSIGLTNFAKVRAFLEVLVNTFDIGPDKVQISLVQYSRDPHTEFYLNTYHDLSAVVKAVRAFPYRGGSTNTGKAMTYVRERTFVPTRGARANVPRVMILITDGKSSDAFKDPAAKLRNTDVEIFAVGVKDAVRSELEAIANPPVETHVYTVEDFDAFQRISNELTQSICLRIEQELLNIKRRSLIAPRSLTFSEVTSRSFRASWITDAVDVQSYLVQYRPDADTEAGYISVSVPGDTTTSVLHHLTPVTKYEVKVYAQYQKGESFPISDFETTLEGSVNNLRVSEETTSSFHVSWVAAPGPVVRYRLTYVPVRGDSGLLETATDGPETTIVLQQLYPVTTYRVSVAAEYPSGVGPQMQIDGMTKEERGSPRDLRVSDETVSSMQLSWAAAPGRVAQYRVFYQPTEGGEMKEVAVKGDTTVALLKNLQPGTEYQLAVRARYSSGLGEPLQGTGTTLEEVGSPRDLITSDVTDTSFMASWTAAPGRVRQYRVRWRSLFSAESGEKMVPGDATSSLLENLTPETRYQVSVLASYDRGDGEPLVGEETTDASASAKALLVSDETERTMRVLWKAAAGPVVSYRLTYIPEDGGKEMTMKIPANVTSTMLRKLQSLTTYNIKVHPIYKRGEGKARQGVGTTLSPFKAPRNLQTSEPTKTSFRVSWDPAPGDVRGYKVTFHPSGNEVDLGEYLVGPYDNTVVLEELRAGTKYSVAVFGMFDGGESMPLAGEEKTTLSDAPASPPLDFPGIISCVTTAKADIVLLVDGSWSIGRLNFKTIRTFIGRMVGVFDIGPDKVQIGLAQYSGDPKTEWHLNAHATRESLQEAVTNLPYKGGNTMTGMALNYILQNNFKPNMGMRPDSRKIGVLITDGKSQDEIVVNSQRLRNSDIELYAIGVKNADENELRSIASDPDEIHMYNVNDFSFMLDIVDDLTVNLCNSVKGPGGGPGTPTDLVTSEVTHYSFRATWMPPDEPVEKFRIEYVPAAGGMTEVMFADGEENTVVLVNLTPMTEYIVRVYGVIGEESSEPLKGTETTLPLPAVTSMTVYDEAITSMQVRWELVSGASGYLLNYNAINASVPSGKMEMRVGADVNDVQLLQLLPNTAYSISLFALHGEAASKPLIDRGVTLPLPPAGELRISEVTHSSMRLTWDAASGNVRKYIITYKREDGDLKEIEVNGDITTLVLTSLRSQTEYDAAVTPVYDEGPANPMLGSAITDVVPAPKNLRFSEVGQTSFRATWEHGAPDVELYRVGWTKQGENNFKYEILSREETSHVLPDLDTDTMYDVTVTAIYPDESESEDLMGSQRTLPTGPPQNLQVFNATTTTLTVKWDHAPGPVQNYKITYQPLAGGKLLSVQVGGKKNSVILQKLTPDTPYSITVAAVYRTGESKDISGQGKTKALGGVRNLQVLNPTMTTLNVRWEPAEGKVKEYKVIYVPAAGGAESMEQVSGTTTSTVLRGLQSDTLYTVTLIPVYAEGDGQRMSENGKTRALGGVKNLMVTDPTMTSLNVKWDPADGAVRQYKIFFVPAAGGTEAMEQIPGAQTSIVLRNLQPDTPYTVSVVPVYPATEGRRQSENGRTLPLGGVRNLRLIDPTFTTLTATWDAADGNVQGYKVLYVPTNGGTELMVGISEYFKTVVTRTLTTMEIVANRLYIFIETAVLQDQVSGTTTSTVLKNLEPDTAYTVTLVPVYHEMEGKPLSENGRTRPLGGVRNLQVTDPTSSTLNVGWEHADGNPRNYKVFYVPQPGDSEKMELVSGGTTSTVLRNLNANTVYKVTLLPMYENDVEGKRQSENGKTKPLGSVRNLQVTDPTVNSLRVRWDPADGDVRQYNVIYVPVAGGASSMTQVSGMSTNTILRNLQPDTEYRVTVVPVYPDAEGKKQSENGKTKPLGGVKKLQVTDPTTSSLKVRWEPAEGNVRQYRIFYVPATGGAEDMEQVSGGTTNTVLRNLLSDTVYTVTVVPVYPEGEGLRQSEKGKTLPRVPPQNIQVYNPTPNSLNVRWEPASGQVQQYRVAYAPLSGIRSLESVLVPGNINNAFLDQLVPDTPYSVNVMAVYADGEGPGIDGKGKTLPRAGPRNMRVFETTTSTISIGWDHAEGPVQQYKIAYAPLTGDPITEFVFNHKSYLLWILCSVDLLAPQNLRVSDEWYTRFRVSWDPAPAPVMGYKLVYQPTDKDESLEVFVGDVTSYTLHNLLPGTTYDVQVYAQYDGGVSKPLTGQGTTLYLNVTNLVTYDVGYDRFCIRWTPHRAATSYRIKLNPLDPAAKGQQEITIFAGHSQYCFEGLSPDSLYNATVFVQTPNLEGPGVSTRERTRVKPTPVPTKPPTPPPPPTIPPGWAVCKGAKADVVFLIDGSWSIGDDSFSKVVQFVFSVVGAFDVIGPSGMQVSFVQYSDDAKTEFKLNTYNDKGTALSALKLIGYKGGNTKTGVALKHVYEKVFTLDSGMRRNVPKVVVAVTDGRSQDEVNKNAAKLQQAGYSVFVVGVANVDFVELQNIASKPSERHVFVVDDFDAFSSIQDNLVTFICETATSSCPLIYVNGFTSPGFRMLEAFNLTEKMYASTKGVSMEPGSFNSYTAYRLHKNAFLNQPSSYIHPDGLPSTYTIILMFRLLPDSPTEAFDIWQVSDKNYKPETGVTIDPSAQTVSFYNKDTTGEIQRATFKNDQVRRIFHGSFHKLHILVSPKGVKLNMDCQEVAEKEIKPAGNTSMDGFQVLGKMSKSIGSKGESATFQLQMFDIVCSLGWTSRDRCCDLPSMRDESKCPSLPNACTCTSDSKGPQGPQGLVVSQLKCGPMGSRGEMGMPGPMGPPGPQGPSGLSIPGEAVSPSQFSSYIHCLLTHSEVSSLDSFMFGSVTVYLKRNMISFIQGPTGVKGDKGDRGDIASQSMMRSIARQVCEQLVNGQMGRFNEVLNQIPSNYHSNSPGPAGPPGPSGSMGPRGEPGRIGRNGLPGSPGLPGRQGDRGPAGEKGDRGSPGIGEKGQRGSTGPPGPPGESRIGPPGPTGPPGSRGQSGRNGVSGVRGPPGPPGYCDSSQCVGIPYNGQGYREQFPPDAEQIVPIPEEDFEISPNQRRKRSLPETGSERKAW</sequence>
<evidence type="ECO:0000256" key="9">
    <source>
        <dbReference type="ARBA" id="ARBA00023157"/>
    </source>
</evidence>
<evidence type="ECO:0000256" key="12">
    <source>
        <dbReference type="ARBA" id="ARBA00049648"/>
    </source>
</evidence>
<keyword evidence="10" id="KW-0325">Glycoprotein</keyword>
<keyword evidence="9" id="KW-1015">Disulfide bond</keyword>
<feature type="domain" description="Fibronectin type-III" evidence="19">
    <location>
        <begin position="1841"/>
        <end position="1929"/>
    </location>
</feature>
<keyword evidence="6" id="KW-0130">Cell adhesion</keyword>
<dbReference type="FunFam" id="2.60.40.10:FF:000489">
    <property type="entry name" value="collagen alpha-1(XII) chain isoform X1"/>
    <property type="match status" value="1"/>
</dbReference>
<comment type="function">
    <text evidence="13">Type XII collagen interacts with type I collagen-containing fibrils, the COL1 domain could be associated with the surface of the fibrils, and the COL2 and NC3 domains may be localized in the perifibrillar matrix.</text>
</comment>
<dbReference type="Proteomes" id="UP000472262">
    <property type="component" value="Unassembled WGS sequence"/>
</dbReference>
<feature type="domain" description="Fibronectin type-III" evidence="19">
    <location>
        <begin position="724"/>
        <end position="813"/>
    </location>
</feature>
<evidence type="ECO:0000256" key="11">
    <source>
        <dbReference type="ARBA" id="ARBA00023278"/>
    </source>
</evidence>
<feature type="compositionally biased region" description="Basic and acidic residues" evidence="16">
    <location>
        <begin position="3384"/>
        <end position="3396"/>
    </location>
</feature>
<dbReference type="PROSITE" id="PS50853">
    <property type="entry name" value="FN3"/>
    <property type="match status" value="22"/>
</dbReference>
<evidence type="ECO:0000313" key="21">
    <source>
        <dbReference type="Proteomes" id="UP000472262"/>
    </source>
</evidence>
<feature type="compositionally biased region" description="Low complexity" evidence="16">
    <location>
        <begin position="3430"/>
        <end position="3445"/>
    </location>
</feature>
<dbReference type="Gene3D" id="2.60.40.10">
    <property type="entry name" value="Immunoglobulins"/>
    <property type="match status" value="23"/>
</dbReference>
<evidence type="ECO:0000259" key="19">
    <source>
        <dbReference type="PROSITE" id="PS50853"/>
    </source>
</evidence>
<dbReference type="InterPro" id="IPR050991">
    <property type="entry name" value="ECM_Regulatory_Proteins"/>
</dbReference>
<dbReference type="InterPro" id="IPR013320">
    <property type="entry name" value="ConA-like_dom_sf"/>
</dbReference>
<dbReference type="Gene3D" id="2.60.120.200">
    <property type="match status" value="1"/>
</dbReference>
<feature type="domain" description="Fibronectin type-III" evidence="19">
    <location>
        <begin position="1478"/>
        <end position="1569"/>
    </location>
</feature>
<dbReference type="SUPFAM" id="SSF49265">
    <property type="entry name" value="Fibronectin type III"/>
    <property type="match status" value="18"/>
</dbReference>
<evidence type="ECO:0000256" key="10">
    <source>
        <dbReference type="ARBA" id="ARBA00023180"/>
    </source>
</evidence>
<dbReference type="Gene3D" id="3.40.50.410">
    <property type="entry name" value="von Willebrand factor, type A domain"/>
    <property type="match status" value="4"/>
</dbReference>
<proteinExistence type="inferred from homology"/>
<evidence type="ECO:0000259" key="18">
    <source>
        <dbReference type="PROSITE" id="PS50234"/>
    </source>
</evidence>
<comment type="subunit">
    <text evidence="14">Trimer of identical chains each containing 190 kDa of non-triple-helical sequences.</text>
</comment>
<feature type="domain" description="Fibronectin type-III" evidence="19">
    <location>
        <begin position="1930"/>
        <end position="2019"/>
    </location>
</feature>
<feature type="domain" description="Fibronectin type-III" evidence="19">
    <location>
        <begin position="2658"/>
        <end position="2748"/>
    </location>
</feature>
<feature type="chain" id="PRO_5025525133" description="Collagen alpha-1(XII) chain" evidence="17">
    <location>
        <begin position="23"/>
        <end position="3510"/>
    </location>
</feature>
<evidence type="ECO:0000256" key="17">
    <source>
        <dbReference type="SAM" id="SignalP"/>
    </source>
</evidence>
<dbReference type="InterPro" id="IPR048287">
    <property type="entry name" value="TSPN-like_N"/>
</dbReference>
<dbReference type="FunFam" id="3.40.50.410:FF:000001">
    <property type="entry name" value="Collagen, type XII, alpha 1"/>
    <property type="match status" value="4"/>
</dbReference>
<evidence type="ECO:0000256" key="7">
    <source>
        <dbReference type="ARBA" id="ARBA00022974"/>
    </source>
</evidence>
<evidence type="ECO:0000256" key="1">
    <source>
        <dbReference type="ARBA" id="ARBA00004498"/>
    </source>
</evidence>
<organism evidence="20 21">
    <name type="scientific">Sinocyclocheilus grahami</name>
    <name type="common">Dianchi golden-line fish</name>
    <name type="synonym">Barbus grahami</name>
    <dbReference type="NCBI Taxonomy" id="75366"/>
    <lineage>
        <taxon>Eukaryota</taxon>
        <taxon>Metazoa</taxon>
        <taxon>Chordata</taxon>
        <taxon>Craniata</taxon>
        <taxon>Vertebrata</taxon>
        <taxon>Euteleostomi</taxon>
        <taxon>Actinopterygii</taxon>
        <taxon>Neopterygii</taxon>
        <taxon>Teleostei</taxon>
        <taxon>Ostariophysi</taxon>
        <taxon>Cypriniformes</taxon>
        <taxon>Cyprinidae</taxon>
        <taxon>Cyprininae</taxon>
        <taxon>Sinocyclocheilus</taxon>
    </lineage>
</organism>
<dbReference type="PROSITE" id="PS50234">
    <property type="entry name" value="VWFA"/>
    <property type="match status" value="4"/>
</dbReference>
<keyword evidence="4 17" id="KW-0732">Signal</keyword>
<dbReference type="SMART" id="SM00210">
    <property type="entry name" value="TSPN"/>
    <property type="match status" value="1"/>
</dbReference>
<comment type="similarity">
    <text evidence="12">Belongs to the fibril-associated collagens with interrupted helices (FACIT) family.</text>
</comment>
<feature type="region of interest" description="Disordered" evidence="16">
    <location>
        <begin position="3339"/>
        <end position="3510"/>
    </location>
</feature>
<feature type="compositionally biased region" description="Polar residues" evidence="16">
    <location>
        <begin position="1090"/>
        <end position="1100"/>
    </location>
</feature>
<gene>
    <name evidence="20" type="primary">col12a1b</name>
</gene>
<dbReference type="FunFam" id="2.60.120.200:FF:000008">
    <property type="entry name" value="Collagen type XII alpha 1 chain"/>
    <property type="match status" value="1"/>
</dbReference>
<keyword evidence="3" id="KW-0272">Extracellular matrix</keyword>
<dbReference type="FunFam" id="2.60.40.10:FF:000227">
    <property type="entry name" value="Fibronectin isoform X1"/>
    <property type="match status" value="1"/>
</dbReference>
<keyword evidence="21" id="KW-1185">Reference proteome</keyword>
<dbReference type="SUPFAM" id="SSF49899">
    <property type="entry name" value="Concanavalin A-like lectins/glucanases"/>
    <property type="match status" value="1"/>
</dbReference>